<dbReference type="GeneTree" id="ENSGT01150000286943"/>
<evidence type="ECO:0000313" key="2">
    <source>
        <dbReference type="Proteomes" id="UP000008225"/>
    </source>
</evidence>
<sequence length="180" mass="19221">MPGPASAPSLASTEAQARPPTCSLATQTALLVHLQDQGWRVSICHPGWSAVVCSQLTAASTSPGSSDPSTSASAVARTTGMHHHTQLFYFFVLCEDGVLLCCPGWYRTPGLKWFSCLGLPHHPHQPRQSLALSPRLECSGTISTHCNLCLPRSSNSPASASRVAGIIGAHHHTQLRFLYL</sequence>
<reference evidence="1" key="3">
    <citation type="submission" date="2025-09" db="UniProtKB">
        <authorList>
            <consortium name="Ensembl"/>
        </authorList>
    </citation>
    <scope>IDENTIFICATION</scope>
</reference>
<proteinExistence type="predicted"/>
<name>A0A8I3ZZW9_CALJA</name>
<organism evidence="1 2">
    <name type="scientific">Callithrix jacchus</name>
    <name type="common">White-tufted-ear marmoset</name>
    <name type="synonym">Simia Jacchus</name>
    <dbReference type="NCBI Taxonomy" id="9483"/>
    <lineage>
        <taxon>Eukaryota</taxon>
        <taxon>Metazoa</taxon>
        <taxon>Chordata</taxon>
        <taxon>Craniata</taxon>
        <taxon>Vertebrata</taxon>
        <taxon>Euteleostomi</taxon>
        <taxon>Mammalia</taxon>
        <taxon>Eutheria</taxon>
        <taxon>Euarchontoglires</taxon>
        <taxon>Primates</taxon>
        <taxon>Haplorrhini</taxon>
        <taxon>Platyrrhini</taxon>
        <taxon>Cebidae</taxon>
        <taxon>Callitrichinae</taxon>
        <taxon>Callithrix</taxon>
        <taxon>Callithrix</taxon>
    </lineage>
</organism>
<accession>A0A8I3ZZW9</accession>
<evidence type="ECO:0000313" key="1">
    <source>
        <dbReference type="Ensembl" id="ENSCJAP00000079928.1"/>
    </source>
</evidence>
<dbReference type="Proteomes" id="UP000008225">
    <property type="component" value="Chromosome 6"/>
</dbReference>
<dbReference type="AlphaFoldDB" id="A0A8I3ZZW9"/>
<dbReference type="PANTHER" id="PTHR12138:SF162">
    <property type="entry name" value="CHROMOSOME UNDETERMINED SCAFFOLD_275, WHOLE GENOME SHOTGUN SEQUENCE"/>
    <property type="match status" value="1"/>
</dbReference>
<reference evidence="1 2" key="1">
    <citation type="submission" date="2009-03" db="EMBL/GenBank/DDBJ databases">
        <authorList>
            <person name="Warren W."/>
            <person name="Ye L."/>
            <person name="Minx P."/>
            <person name="Worley K."/>
            <person name="Gibbs R."/>
            <person name="Wilson R.K."/>
        </authorList>
    </citation>
    <scope>NUCLEOTIDE SEQUENCE [LARGE SCALE GENOMIC DNA]</scope>
</reference>
<dbReference type="PANTHER" id="PTHR12138">
    <property type="entry name" value="PRIMATE-EXPANDED PROTEIN FAMILY"/>
    <property type="match status" value="1"/>
</dbReference>
<reference evidence="1" key="2">
    <citation type="submission" date="2025-08" db="UniProtKB">
        <authorList>
            <consortium name="Ensembl"/>
        </authorList>
    </citation>
    <scope>IDENTIFICATION</scope>
</reference>
<dbReference type="Ensembl" id="ENSCJAT00000118029.1">
    <property type="protein sequence ID" value="ENSCJAP00000079928.1"/>
    <property type="gene ID" value="ENSCJAG00000071965.1"/>
</dbReference>
<keyword evidence="2" id="KW-1185">Reference proteome</keyword>
<protein>
    <submittedName>
        <fullName evidence="1">Uncharacterized protein</fullName>
    </submittedName>
</protein>